<dbReference type="InterPro" id="IPR041628">
    <property type="entry name" value="ChlI/MoxR_AAA_lid"/>
</dbReference>
<accession>E6U029</accession>
<dbReference type="InterPro" id="IPR011703">
    <property type="entry name" value="ATPase_AAA-3"/>
</dbReference>
<proteinExistence type="predicted"/>
<gene>
    <name evidence="2" type="ordered locus">Bcell_0752</name>
</gene>
<dbReference type="SUPFAM" id="SSF52540">
    <property type="entry name" value="P-loop containing nucleoside triphosphate hydrolases"/>
    <property type="match status" value="1"/>
</dbReference>
<dbReference type="InterPro" id="IPR003593">
    <property type="entry name" value="AAA+_ATPase"/>
</dbReference>
<dbReference type="Gene3D" id="1.10.8.80">
    <property type="entry name" value="Magnesium chelatase subunit I, C-Terminal domain"/>
    <property type="match status" value="1"/>
</dbReference>
<dbReference type="OrthoDB" id="9808397at2"/>
<dbReference type="KEGG" id="bco:Bcell_0752"/>
<evidence type="ECO:0000313" key="3">
    <source>
        <dbReference type="Proteomes" id="UP000001401"/>
    </source>
</evidence>
<evidence type="ECO:0000313" key="2">
    <source>
        <dbReference type="EMBL" id="ADU29033.1"/>
    </source>
</evidence>
<keyword evidence="3" id="KW-1185">Reference proteome</keyword>
<dbReference type="PANTHER" id="PTHR42759">
    <property type="entry name" value="MOXR FAMILY PROTEIN"/>
    <property type="match status" value="1"/>
</dbReference>
<dbReference type="InterPro" id="IPR050764">
    <property type="entry name" value="CbbQ/NirQ/NorQ/GpvN"/>
</dbReference>
<dbReference type="PANTHER" id="PTHR42759:SF5">
    <property type="entry name" value="METHANOL DEHYDROGENASE REGULATOR"/>
    <property type="match status" value="1"/>
</dbReference>
<dbReference type="CDD" id="cd00009">
    <property type="entry name" value="AAA"/>
    <property type="match status" value="1"/>
</dbReference>
<dbReference type="PIRSF" id="PIRSF002849">
    <property type="entry name" value="AAA_ATPase_chaperone_MoxR_prd"/>
    <property type="match status" value="1"/>
</dbReference>
<evidence type="ECO:0000259" key="1">
    <source>
        <dbReference type="SMART" id="SM00382"/>
    </source>
</evidence>
<dbReference type="STRING" id="649639.Bcell_0752"/>
<dbReference type="HOGENOM" id="CLU_034716_2_0_9"/>
<dbReference type="Pfam" id="PF07726">
    <property type="entry name" value="AAA_3"/>
    <property type="match status" value="1"/>
</dbReference>
<organism evidence="2 3">
    <name type="scientific">Evansella cellulosilytica (strain ATCC 21833 / DSM 2522 / FERM P-1141 / JCM 9156 / N-4)</name>
    <name type="common">Bacillus cellulosilyticus</name>
    <dbReference type="NCBI Taxonomy" id="649639"/>
    <lineage>
        <taxon>Bacteria</taxon>
        <taxon>Bacillati</taxon>
        <taxon>Bacillota</taxon>
        <taxon>Bacilli</taxon>
        <taxon>Bacillales</taxon>
        <taxon>Bacillaceae</taxon>
        <taxon>Evansella</taxon>
    </lineage>
</organism>
<sequence>MTTPQNILKDIKNSVSTVLVGKEDVTELVVIALLSNGHVLLEDVPGTGKTMLAKTIAKSIDAKFKRIQFTPDVLPSDVTGIQFFNPKEKEFVMRPGPVMTNILLADEINRATPRTQSSLLEVMEEGQVTIDGETVITPKPFIVLATQNPVESQQGTFALPEAQMDRFLMQIKAGYPTLEEEQQMIKMYKENHPLEKVSQVVTLDTIEKMQKEIQDVKITSVVEKYLLSIIRATRESEYVDVGVSPRGTIAFMRSLQARAYIHGRMYVTPEDVKQLASHILAHRLVLTIDSAMRNTKEEVLQTILSNVDVPVEAGAVEE</sequence>
<dbReference type="GO" id="GO:0005524">
    <property type="term" value="F:ATP binding"/>
    <property type="evidence" value="ECO:0007669"/>
    <property type="project" value="InterPro"/>
</dbReference>
<protein>
    <submittedName>
        <fullName evidence="2">ATPase associated with various cellular activities AAA_3</fullName>
    </submittedName>
</protein>
<dbReference type="RefSeq" id="WP_013487374.1">
    <property type="nucleotide sequence ID" value="NC_014829.1"/>
</dbReference>
<dbReference type="Pfam" id="PF17863">
    <property type="entry name" value="AAA_lid_2"/>
    <property type="match status" value="1"/>
</dbReference>
<dbReference type="EMBL" id="CP002394">
    <property type="protein sequence ID" value="ADU29033.1"/>
    <property type="molecule type" value="Genomic_DNA"/>
</dbReference>
<dbReference type="eggNOG" id="COG0714">
    <property type="taxonomic scope" value="Bacteria"/>
</dbReference>
<feature type="domain" description="AAA+ ATPase" evidence="1">
    <location>
        <begin position="35"/>
        <end position="177"/>
    </location>
</feature>
<name>E6U029_EVAC2</name>
<dbReference type="GO" id="GO:0016887">
    <property type="term" value="F:ATP hydrolysis activity"/>
    <property type="evidence" value="ECO:0007669"/>
    <property type="project" value="InterPro"/>
</dbReference>
<dbReference type="AlphaFoldDB" id="E6U029"/>
<dbReference type="InterPro" id="IPR027417">
    <property type="entry name" value="P-loop_NTPase"/>
</dbReference>
<reference evidence="2 3" key="1">
    <citation type="submission" date="2010-12" db="EMBL/GenBank/DDBJ databases">
        <title>Complete sequence of Bacillus cellulosilyticus DSM 2522.</title>
        <authorList>
            <consortium name="US DOE Joint Genome Institute"/>
            <person name="Lucas S."/>
            <person name="Copeland A."/>
            <person name="Lapidus A."/>
            <person name="Cheng J.-F."/>
            <person name="Bruce D."/>
            <person name="Goodwin L."/>
            <person name="Pitluck S."/>
            <person name="Chertkov O."/>
            <person name="Detter J.C."/>
            <person name="Han C."/>
            <person name="Tapia R."/>
            <person name="Land M."/>
            <person name="Hauser L."/>
            <person name="Jeffries C."/>
            <person name="Kyrpides N."/>
            <person name="Ivanova N."/>
            <person name="Mikhailova N."/>
            <person name="Brumm P."/>
            <person name="Mead D."/>
            <person name="Woyke T."/>
        </authorList>
    </citation>
    <scope>NUCLEOTIDE SEQUENCE [LARGE SCALE GENOMIC DNA]</scope>
    <source>
        <strain evidence="3">ATCC 21833 / DSM 2522 / FERM P-1141 / JCM 9156 / N-4</strain>
    </source>
</reference>
<dbReference type="Proteomes" id="UP000001401">
    <property type="component" value="Chromosome"/>
</dbReference>
<dbReference type="Gene3D" id="3.40.50.300">
    <property type="entry name" value="P-loop containing nucleotide triphosphate hydrolases"/>
    <property type="match status" value="1"/>
</dbReference>
<dbReference type="SMART" id="SM00382">
    <property type="entry name" value="AAA"/>
    <property type="match status" value="1"/>
</dbReference>